<gene>
    <name evidence="2" type="ORF">EVAR_43818_1</name>
</gene>
<feature type="transmembrane region" description="Helical" evidence="1">
    <location>
        <begin position="30"/>
        <end position="52"/>
    </location>
</feature>
<dbReference type="AlphaFoldDB" id="A0A4C1WWZ4"/>
<comment type="caution">
    <text evidence="2">The sequence shown here is derived from an EMBL/GenBank/DDBJ whole genome shotgun (WGS) entry which is preliminary data.</text>
</comment>
<dbReference type="Proteomes" id="UP000299102">
    <property type="component" value="Unassembled WGS sequence"/>
</dbReference>
<keyword evidence="1" id="KW-0472">Membrane</keyword>
<dbReference type="EMBL" id="BGZK01000684">
    <property type="protein sequence ID" value="GBP56056.1"/>
    <property type="molecule type" value="Genomic_DNA"/>
</dbReference>
<protein>
    <submittedName>
        <fullName evidence="2">Uncharacterized protein</fullName>
    </submittedName>
</protein>
<evidence type="ECO:0000313" key="2">
    <source>
        <dbReference type="EMBL" id="GBP56056.1"/>
    </source>
</evidence>
<sequence length="193" mass="22115">MLSELCKAFRAPPLRAVPGAGSRRRPSPSWFALAENIIIIWFWLAFYQLYYVNRVFKERAYSLLKDQQRTSDPQRPPMTMGNGDHLVAYAQTQSLRRREGLFGLDGSGGSRNSGASDLEATDFEPQKLDTEPYHVVPMALSLRQAGENNDCIEVFVCPTILQNQWGNMPSSRFERRKRARYVRRWSPCDDPIA</sequence>
<accession>A0A4C1WWZ4</accession>
<reference evidence="2 3" key="1">
    <citation type="journal article" date="2019" name="Commun. Biol.">
        <title>The bagworm genome reveals a unique fibroin gene that provides high tensile strength.</title>
        <authorList>
            <person name="Kono N."/>
            <person name="Nakamura H."/>
            <person name="Ohtoshi R."/>
            <person name="Tomita M."/>
            <person name="Numata K."/>
            <person name="Arakawa K."/>
        </authorList>
    </citation>
    <scope>NUCLEOTIDE SEQUENCE [LARGE SCALE GENOMIC DNA]</scope>
</reference>
<name>A0A4C1WWZ4_EUMVA</name>
<keyword evidence="1" id="KW-0812">Transmembrane</keyword>
<evidence type="ECO:0000313" key="3">
    <source>
        <dbReference type="Proteomes" id="UP000299102"/>
    </source>
</evidence>
<keyword evidence="1" id="KW-1133">Transmembrane helix</keyword>
<proteinExistence type="predicted"/>
<keyword evidence="3" id="KW-1185">Reference proteome</keyword>
<organism evidence="2 3">
    <name type="scientific">Eumeta variegata</name>
    <name type="common">Bagworm moth</name>
    <name type="synonym">Eumeta japonica</name>
    <dbReference type="NCBI Taxonomy" id="151549"/>
    <lineage>
        <taxon>Eukaryota</taxon>
        <taxon>Metazoa</taxon>
        <taxon>Ecdysozoa</taxon>
        <taxon>Arthropoda</taxon>
        <taxon>Hexapoda</taxon>
        <taxon>Insecta</taxon>
        <taxon>Pterygota</taxon>
        <taxon>Neoptera</taxon>
        <taxon>Endopterygota</taxon>
        <taxon>Lepidoptera</taxon>
        <taxon>Glossata</taxon>
        <taxon>Ditrysia</taxon>
        <taxon>Tineoidea</taxon>
        <taxon>Psychidae</taxon>
        <taxon>Oiketicinae</taxon>
        <taxon>Eumeta</taxon>
    </lineage>
</organism>
<evidence type="ECO:0000256" key="1">
    <source>
        <dbReference type="SAM" id="Phobius"/>
    </source>
</evidence>